<evidence type="ECO:0000313" key="2">
    <source>
        <dbReference type="EMBL" id="OCB91737.1"/>
    </source>
</evidence>
<reference evidence="2" key="1">
    <citation type="submission" date="2016-06" db="EMBL/GenBank/DDBJ databases">
        <title>Draft Genome sequence of the fungus Inonotus baumii.</title>
        <authorList>
            <person name="Zhu H."/>
            <person name="Lin W."/>
        </authorList>
    </citation>
    <scope>NUCLEOTIDE SEQUENCE</scope>
    <source>
        <strain evidence="2">821</strain>
    </source>
</reference>
<dbReference type="PANTHER" id="PTHR31649">
    <property type="entry name" value="AGAP009604-PA"/>
    <property type="match status" value="1"/>
</dbReference>
<protein>
    <submittedName>
        <fullName evidence="2">Uncharacterized protein</fullName>
    </submittedName>
</protein>
<dbReference type="AlphaFoldDB" id="A0A9Q5I4V7"/>
<dbReference type="PANTHER" id="PTHR31649:SF1">
    <property type="entry name" value="FARNESOIC ACID O-METHYL TRANSFERASE DOMAIN-CONTAINING PROTEIN"/>
    <property type="match status" value="1"/>
</dbReference>
<name>A0A9Q5I4V7_SANBA</name>
<sequence>MQRTVDVKTLVKAVSSIPHIGAILAVTITIGVGIYEEVKNLEPRFAAEKKLGKEAEYIIRSIARHSQNLTASDPEHLQRLEEHIQELKDVAEKIRIHILETACTRKRHIRKFGPALSNVYDCVIETSTAFTLQSQLHDAKTKLLEEFQWIRMMEGSSATPAPPPYGPISKEGGSRERVTTMSGPVRWVDEKEITANPGLLEMMVPVCRPEDSEDGTSCYIARVSYFGGRRKHATVSRPTIFTDPAYAIEPGKYKPDYGAVFGHRREALRTIDRDIEVLIAEPGSVRWVSVNGRFTEDKSNQIGAVKGCCENDGTELVIARGWAREHMKFFTEKTIQPGKAGPKLECAYVIAGREEKKVKNYEVLVHANRFLDADGTSEEWMMMLYSWNRRFIEYLALEAAGNRAIYDYSYKEAFCSSSFAFALKAVSSIPHIGAILAVTITIGVGIYEEVKNLEPRFAAEKKLGKEAEYIIRSIARHSQNLTASDPEHLQRLEEHIQELKDVAEKIRIHILETACTRKRHIRKFGPALSNVYDCVIETSTAFTLQSQLHDAKTKLLEEFQWIRMMEGSSATPAPPPYGPISKEGEPRERVTTMSGPVRWVDEKEITANPGLLEMMVPVCRPEDSEDGTSCYIARVSYFGGRRKHATVSRPTIFTDPAYAIEPGKYKPDYGAVFGHRREALRTIDRDIEVLIAEPGSVRWVSVNGRFTEDKSNQIGAVKGCCENDGTELVIARGWAREHMKFFTEKTIQPGKAGPKLECAYVIAGREEKKVKNYEVLVHANRFLDADGTSEEWMMMKNV</sequence>
<dbReference type="OrthoDB" id="2142040at2759"/>
<dbReference type="Proteomes" id="UP000757232">
    <property type="component" value="Unassembled WGS sequence"/>
</dbReference>
<proteinExistence type="predicted"/>
<organism evidence="2 3">
    <name type="scientific">Sanghuangporus baumii</name>
    <name type="common">Phellinus baumii</name>
    <dbReference type="NCBI Taxonomy" id="108892"/>
    <lineage>
        <taxon>Eukaryota</taxon>
        <taxon>Fungi</taxon>
        <taxon>Dikarya</taxon>
        <taxon>Basidiomycota</taxon>
        <taxon>Agaricomycotina</taxon>
        <taxon>Agaricomycetes</taxon>
        <taxon>Hymenochaetales</taxon>
        <taxon>Hymenochaetaceae</taxon>
        <taxon>Sanghuangporus</taxon>
    </lineage>
</organism>
<evidence type="ECO:0000313" key="3">
    <source>
        <dbReference type="Proteomes" id="UP000757232"/>
    </source>
</evidence>
<feature type="region of interest" description="Disordered" evidence="1">
    <location>
        <begin position="158"/>
        <end position="177"/>
    </location>
</feature>
<keyword evidence="3" id="KW-1185">Reference proteome</keyword>
<accession>A0A9Q5I4V7</accession>
<evidence type="ECO:0000256" key="1">
    <source>
        <dbReference type="SAM" id="MobiDB-lite"/>
    </source>
</evidence>
<comment type="caution">
    <text evidence="2">The sequence shown here is derived from an EMBL/GenBank/DDBJ whole genome shotgun (WGS) entry which is preliminary data.</text>
</comment>
<dbReference type="EMBL" id="LNZH02000067">
    <property type="protein sequence ID" value="OCB91737.1"/>
    <property type="molecule type" value="Genomic_DNA"/>
</dbReference>
<gene>
    <name evidence="2" type="ORF">A7U60_g994</name>
</gene>